<dbReference type="RefSeq" id="WP_015684299.1">
    <property type="nucleotide sequence ID" value="NC_017082.1"/>
</dbReference>
<dbReference type="Proteomes" id="UP000007886">
    <property type="component" value="Chromosome"/>
</dbReference>
<name>A0AAI8MBD0_9BRAD</name>
<keyword evidence="2" id="KW-1133">Transmembrane helix</keyword>
<keyword evidence="4" id="KW-1185">Reference proteome</keyword>
<evidence type="ECO:0000313" key="3">
    <source>
        <dbReference type="EMBL" id="BAL74967.1"/>
    </source>
</evidence>
<dbReference type="EMBL" id="AP012279">
    <property type="protein sequence ID" value="BAL74967.1"/>
    <property type="molecule type" value="Genomic_DNA"/>
</dbReference>
<protein>
    <submittedName>
        <fullName evidence="3">Uncharacterized protein</fullName>
    </submittedName>
</protein>
<sequence length="87" mass="9488">MLTQRTQTQGTTRPLRQNAARADARANAAIVPLFAADEAWSRASSDRRVAGETDDQEALLEPGFWMTAMVAFLPTVAGCLYLFLTQG</sequence>
<proteinExistence type="predicted"/>
<dbReference type="AlphaFoldDB" id="A0AAI8MBD0"/>
<evidence type="ECO:0000313" key="4">
    <source>
        <dbReference type="Proteomes" id="UP000007886"/>
    </source>
</evidence>
<keyword evidence="2" id="KW-0472">Membrane</keyword>
<keyword evidence="2" id="KW-0812">Transmembrane</keyword>
<evidence type="ECO:0000256" key="2">
    <source>
        <dbReference type="SAM" id="Phobius"/>
    </source>
</evidence>
<accession>A0AAI8MBD0</accession>
<reference evidence="3 4" key="1">
    <citation type="journal article" date="2012" name="Microbes Environ.">
        <title>Complete genome sequence of Bradyrhizobium sp. S23321: insights into symbiosis evolution in soil oligotrophs.</title>
        <authorList>
            <person name="Okubo T."/>
            <person name="Tsukui T."/>
            <person name="Maita H."/>
            <person name="Okamoto S."/>
            <person name="Oshima K."/>
            <person name="Fujisawa T."/>
            <person name="Saito A."/>
            <person name="Futamata H."/>
            <person name="Hattori R."/>
            <person name="Shimomura Y."/>
            <person name="Haruta S."/>
            <person name="Morimoto S."/>
            <person name="Wang Y."/>
            <person name="Sakai Y."/>
            <person name="Hattori M."/>
            <person name="Aizawa S."/>
            <person name="Nagashima K.V.P."/>
            <person name="Masuda S."/>
            <person name="Hattori T."/>
            <person name="Yamashita A."/>
            <person name="Bao Z."/>
            <person name="Hayatsu M."/>
            <person name="Kajiya-Kanegae H."/>
            <person name="Yoshinaga I."/>
            <person name="Sakamoto K."/>
            <person name="Toyota K."/>
            <person name="Nakao M."/>
            <person name="Kohara M."/>
            <person name="Anda M."/>
            <person name="Niwa R."/>
            <person name="Jung-Hwan P."/>
            <person name="Sameshima-Saito R."/>
            <person name="Tokuda S."/>
            <person name="Yamamoto S."/>
            <person name="Yamamoto S."/>
            <person name="Yokoyama T."/>
            <person name="Akutsu T."/>
            <person name="Nakamura Y."/>
            <person name="Nakahira-Yanaka Y."/>
            <person name="Takada Hoshino Y."/>
            <person name="Hirakawa H."/>
            <person name="Mitsui H."/>
            <person name="Terasawa K."/>
            <person name="Itakura M."/>
            <person name="Sato S."/>
            <person name="Ikeda-Ohtsubo W."/>
            <person name="Sakakura N."/>
            <person name="Kaminuma E."/>
            <person name="Minamisawa K."/>
        </authorList>
    </citation>
    <scope>NUCLEOTIDE SEQUENCE [LARGE SCALE GENOMIC DNA]</scope>
    <source>
        <strain evidence="3 4">S23321</strain>
    </source>
</reference>
<dbReference type="KEGG" id="brs:S23_17510"/>
<feature type="region of interest" description="Disordered" evidence="1">
    <location>
        <begin position="1"/>
        <end position="23"/>
    </location>
</feature>
<evidence type="ECO:0000256" key="1">
    <source>
        <dbReference type="SAM" id="MobiDB-lite"/>
    </source>
</evidence>
<feature type="transmembrane region" description="Helical" evidence="2">
    <location>
        <begin position="64"/>
        <end position="84"/>
    </location>
</feature>
<gene>
    <name evidence="3" type="ORF">S23_17510</name>
</gene>
<organism evidence="3 4">
    <name type="scientific">Bradyrhizobium cosmicum</name>
    <dbReference type="NCBI Taxonomy" id="1404864"/>
    <lineage>
        <taxon>Bacteria</taxon>
        <taxon>Pseudomonadati</taxon>
        <taxon>Pseudomonadota</taxon>
        <taxon>Alphaproteobacteria</taxon>
        <taxon>Hyphomicrobiales</taxon>
        <taxon>Nitrobacteraceae</taxon>
        <taxon>Bradyrhizobium</taxon>
    </lineage>
</organism>